<dbReference type="EMBL" id="MT144829">
    <property type="protein sequence ID" value="QJI00113.1"/>
    <property type="molecule type" value="Genomic_DNA"/>
</dbReference>
<protein>
    <submittedName>
        <fullName evidence="1">Uncharacterized protein</fullName>
    </submittedName>
</protein>
<gene>
    <name evidence="1" type="ORF">TM448B01829_0006</name>
</gene>
<dbReference type="AlphaFoldDB" id="A0A6M3XQQ4"/>
<name>A0A6M3XQQ4_9ZZZZ</name>
<sequence>MPQFMFNLLKDSQVRDPSILNRMVSDIKNALDVMGTNNFAAGIVPYTSLECGASFVPMVLRFSGTVAGPYTGMIDLSNIPDIGVLEGMSLVSILGTARNVVGGDIGMSVYRIPAAGGPAILIETEMTLFEADPPPQKNYRLVDPPVAFYNGDLILFYINVGAGETLYNPTMVALFTAAHASS</sequence>
<evidence type="ECO:0000313" key="1">
    <source>
        <dbReference type="EMBL" id="QJI00113.1"/>
    </source>
</evidence>
<organism evidence="1">
    <name type="scientific">viral metagenome</name>
    <dbReference type="NCBI Taxonomy" id="1070528"/>
    <lineage>
        <taxon>unclassified sequences</taxon>
        <taxon>metagenomes</taxon>
        <taxon>organismal metagenomes</taxon>
    </lineage>
</organism>
<reference evidence="1" key="1">
    <citation type="submission" date="2020-03" db="EMBL/GenBank/DDBJ databases">
        <title>The deep terrestrial virosphere.</title>
        <authorList>
            <person name="Holmfeldt K."/>
            <person name="Nilsson E."/>
            <person name="Simone D."/>
            <person name="Lopez-Fernandez M."/>
            <person name="Wu X."/>
            <person name="de Brujin I."/>
            <person name="Lundin D."/>
            <person name="Andersson A."/>
            <person name="Bertilsson S."/>
            <person name="Dopson M."/>
        </authorList>
    </citation>
    <scope>NUCLEOTIDE SEQUENCE</scope>
    <source>
        <strain evidence="1">TM448B01829</strain>
    </source>
</reference>
<accession>A0A6M3XQQ4</accession>
<proteinExistence type="predicted"/>